<sequence length="51" mass="6422">MKPRMLSTEEIKTIYNRWTVVYDASLWSFYLLEFKVRDRVQIWITYKKSWT</sequence>
<evidence type="ECO:0000313" key="2">
    <source>
        <dbReference type="Proteomes" id="UP000317593"/>
    </source>
</evidence>
<dbReference type="AlphaFoldDB" id="A0A521EGK5"/>
<dbReference type="EMBL" id="FXTH01000016">
    <property type="protein sequence ID" value="SMO82601.1"/>
    <property type="molecule type" value="Genomic_DNA"/>
</dbReference>
<proteinExistence type="predicted"/>
<dbReference type="Proteomes" id="UP000317593">
    <property type="component" value="Unassembled WGS sequence"/>
</dbReference>
<keyword evidence="2" id="KW-1185">Reference proteome</keyword>
<evidence type="ECO:0000313" key="1">
    <source>
        <dbReference type="EMBL" id="SMO82601.1"/>
    </source>
</evidence>
<accession>A0A521EGK5</accession>
<gene>
    <name evidence="1" type="ORF">SAMN06265218_11614</name>
</gene>
<protein>
    <submittedName>
        <fullName evidence="1">Uncharacterized protein</fullName>
    </submittedName>
</protein>
<organism evidence="1 2">
    <name type="scientific">Fodinibius sediminis</name>
    <dbReference type="NCBI Taxonomy" id="1214077"/>
    <lineage>
        <taxon>Bacteria</taxon>
        <taxon>Pseudomonadati</taxon>
        <taxon>Balneolota</taxon>
        <taxon>Balneolia</taxon>
        <taxon>Balneolales</taxon>
        <taxon>Balneolaceae</taxon>
        <taxon>Fodinibius</taxon>
    </lineage>
</organism>
<reference evidence="1 2" key="1">
    <citation type="submission" date="2017-05" db="EMBL/GenBank/DDBJ databases">
        <authorList>
            <person name="Varghese N."/>
            <person name="Submissions S."/>
        </authorList>
    </citation>
    <scope>NUCLEOTIDE SEQUENCE [LARGE SCALE GENOMIC DNA]</scope>
    <source>
        <strain evidence="1 2">DSM 21194</strain>
    </source>
</reference>
<name>A0A521EGK5_9BACT</name>